<proteinExistence type="predicted"/>
<reference evidence="2" key="2">
    <citation type="submission" date="2015-08" db="UniProtKB">
        <authorList>
            <consortium name="WormBaseParasite"/>
        </authorList>
    </citation>
    <scope>IDENTIFICATION</scope>
</reference>
<protein>
    <submittedName>
        <fullName evidence="2">Uncharacterized protein</fullName>
    </submittedName>
</protein>
<dbReference type="AlphaFoldDB" id="A0A0K0FYP8"/>
<dbReference type="Proteomes" id="UP000035680">
    <property type="component" value="Unassembled WGS sequence"/>
</dbReference>
<sequence length="72" mass="8008">MPQLNVFKYDLLMKLNCKQLNDAPTLEVYCCQAVLLGFVKIVGPHERNFELGRGILLGAGSSFFVPTVVVDH</sequence>
<accession>A0A0K0FYP8</accession>
<organism evidence="1 2">
    <name type="scientific">Strongyloides venezuelensis</name>
    <name type="common">Threadworm</name>
    <dbReference type="NCBI Taxonomy" id="75913"/>
    <lineage>
        <taxon>Eukaryota</taxon>
        <taxon>Metazoa</taxon>
        <taxon>Ecdysozoa</taxon>
        <taxon>Nematoda</taxon>
        <taxon>Chromadorea</taxon>
        <taxon>Rhabditida</taxon>
        <taxon>Tylenchina</taxon>
        <taxon>Panagrolaimomorpha</taxon>
        <taxon>Strongyloidoidea</taxon>
        <taxon>Strongyloididae</taxon>
        <taxon>Strongyloides</taxon>
    </lineage>
</organism>
<evidence type="ECO:0000313" key="2">
    <source>
        <dbReference type="WBParaSite" id="SVE_1757500.1"/>
    </source>
</evidence>
<keyword evidence="1" id="KW-1185">Reference proteome</keyword>
<reference evidence="1" key="1">
    <citation type="submission" date="2014-07" db="EMBL/GenBank/DDBJ databases">
        <authorList>
            <person name="Martin A.A"/>
            <person name="De Silva N."/>
        </authorList>
    </citation>
    <scope>NUCLEOTIDE SEQUENCE</scope>
</reference>
<name>A0A0K0FYP8_STRVS</name>
<dbReference type="WBParaSite" id="SVE_1757500.1">
    <property type="protein sequence ID" value="SVE_1757500.1"/>
    <property type="gene ID" value="SVE_1757500"/>
</dbReference>
<evidence type="ECO:0000313" key="1">
    <source>
        <dbReference type="Proteomes" id="UP000035680"/>
    </source>
</evidence>